<accession>A0A5M6HZP7</accession>
<dbReference type="GO" id="GO:0004077">
    <property type="term" value="F:biotin--[biotin carboxyl-carrier protein] ligase activity"/>
    <property type="evidence" value="ECO:0007669"/>
    <property type="project" value="UniProtKB-EC"/>
</dbReference>
<comment type="catalytic activity">
    <reaction evidence="4">
        <text>biotin + L-lysyl-[protein] + ATP = N(6)-biotinyl-L-lysyl-[protein] + AMP + diphosphate + H(+)</text>
        <dbReference type="Rhea" id="RHEA:11756"/>
        <dbReference type="Rhea" id="RHEA-COMP:9752"/>
        <dbReference type="Rhea" id="RHEA-COMP:10505"/>
        <dbReference type="ChEBI" id="CHEBI:15378"/>
        <dbReference type="ChEBI" id="CHEBI:29969"/>
        <dbReference type="ChEBI" id="CHEBI:30616"/>
        <dbReference type="ChEBI" id="CHEBI:33019"/>
        <dbReference type="ChEBI" id="CHEBI:57586"/>
        <dbReference type="ChEBI" id="CHEBI:83144"/>
        <dbReference type="ChEBI" id="CHEBI:456215"/>
        <dbReference type="EC" id="6.3.4.15"/>
    </reaction>
</comment>
<dbReference type="Gene3D" id="2.30.30.100">
    <property type="match status" value="1"/>
</dbReference>
<dbReference type="SUPFAM" id="SSF55681">
    <property type="entry name" value="Class II aaRS and biotin synthetases"/>
    <property type="match status" value="1"/>
</dbReference>
<comment type="caution">
    <text evidence="6">The sequence shown here is derived from an EMBL/GenBank/DDBJ whole genome shotgun (WGS) entry which is preliminary data.</text>
</comment>
<keyword evidence="1 6" id="KW-0436">Ligase</keyword>
<evidence type="ECO:0000259" key="5">
    <source>
        <dbReference type="PROSITE" id="PS51733"/>
    </source>
</evidence>
<name>A0A5M6HZP7_9HYPH</name>
<dbReference type="RefSeq" id="WP_150097538.1">
    <property type="nucleotide sequence ID" value="NZ_VWPL01000015.1"/>
</dbReference>
<dbReference type="OrthoDB" id="9807064at2"/>
<reference evidence="6 7" key="1">
    <citation type="submission" date="2019-09" db="EMBL/GenBank/DDBJ databases">
        <title>Draft Whole-Genome sequence of Blastochloris sulfoviridis DSM 729.</title>
        <authorList>
            <person name="Meyer T.E."/>
            <person name="Kyndt J.A."/>
        </authorList>
    </citation>
    <scope>NUCLEOTIDE SEQUENCE [LARGE SCALE GENOMIC DNA]</scope>
    <source>
        <strain evidence="6 7">DSM 729</strain>
    </source>
</reference>
<keyword evidence="2" id="KW-0092">Biotin</keyword>
<dbReference type="Pfam" id="PF02237">
    <property type="entry name" value="BPL_C"/>
    <property type="match status" value="1"/>
</dbReference>
<dbReference type="InterPro" id="IPR003142">
    <property type="entry name" value="BPL_C"/>
</dbReference>
<dbReference type="PANTHER" id="PTHR12835">
    <property type="entry name" value="BIOTIN PROTEIN LIGASE"/>
    <property type="match status" value="1"/>
</dbReference>
<evidence type="ECO:0000313" key="6">
    <source>
        <dbReference type="EMBL" id="KAA5601125.1"/>
    </source>
</evidence>
<evidence type="ECO:0000256" key="1">
    <source>
        <dbReference type="ARBA" id="ARBA00022598"/>
    </source>
</evidence>
<dbReference type="InterPro" id="IPR004143">
    <property type="entry name" value="BPL_LPL_catalytic"/>
</dbReference>
<dbReference type="AlphaFoldDB" id="A0A5M6HZP7"/>
<dbReference type="EC" id="6.3.4.15" evidence="3"/>
<dbReference type="Pfam" id="PF03099">
    <property type="entry name" value="BPL_LplA_LipB"/>
    <property type="match status" value="1"/>
</dbReference>
<protein>
    <recommendedName>
        <fullName evidence="3">biotin--[biotin carboxyl-carrier protein] ligase</fullName>
        <ecNumber evidence="3">6.3.4.15</ecNumber>
    </recommendedName>
</protein>
<evidence type="ECO:0000256" key="4">
    <source>
        <dbReference type="ARBA" id="ARBA00047846"/>
    </source>
</evidence>
<proteinExistence type="predicted"/>
<keyword evidence="7" id="KW-1185">Reference proteome</keyword>
<dbReference type="NCBIfam" id="TIGR00121">
    <property type="entry name" value="birA_ligase"/>
    <property type="match status" value="1"/>
</dbReference>
<dbReference type="PANTHER" id="PTHR12835:SF5">
    <property type="entry name" value="BIOTIN--PROTEIN LIGASE"/>
    <property type="match status" value="1"/>
</dbReference>
<evidence type="ECO:0000256" key="2">
    <source>
        <dbReference type="ARBA" id="ARBA00023267"/>
    </source>
</evidence>
<sequence>MGVGEFAGGSAPVIALDLVGSTNAEALARARRGEFGPFWITAERQSEGRGRRGRTWASEPGNLYASILLTDPAPSEACPQLCFVAGLALFDAVGAVCGLDVPRLSLKWPNDLMLDGAKCAGILVEGEVAPAGRPLAAVIGFGVNCAHHPQGTSYPATHLSAAGCTVTPALLLSALDAALAVRFAEWRGGDGFPAIRAGWLARAGTLGQPITVRTGAEVVDGRFETLDGDGALVLLRGDGTRTRIGTGEILPLVTTIPDPSPPDQVRHGS</sequence>
<gene>
    <name evidence="6" type="ORF">F1193_09970</name>
</gene>
<evidence type="ECO:0000313" key="7">
    <source>
        <dbReference type="Proteomes" id="UP000323886"/>
    </source>
</evidence>
<dbReference type="Proteomes" id="UP000323886">
    <property type="component" value="Unassembled WGS sequence"/>
</dbReference>
<dbReference type="InterPro" id="IPR045864">
    <property type="entry name" value="aa-tRNA-synth_II/BPL/LPL"/>
</dbReference>
<evidence type="ECO:0000256" key="3">
    <source>
        <dbReference type="ARBA" id="ARBA00024227"/>
    </source>
</evidence>
<dbReference type="Gene3D" id="3.30.930.10">
    <property type="entry name" value="Bira Bifunctional Protein, Domain 2"/>
    <property type="match status" value="1"/>
</dbReference>
<organism evidence="6 7">
    <name type="scientific">Blastochloris sulfoviridis</name>
    <dbReference type="NCBI Taxonomy" id="50712"/>
    <lineage>
        <taxon>Bacteria</taxon>
        <taxon>Pseudomonadati</taxon>
        <taxon>Pseudomonadota</taxon>
        <taxon>Alphaproteobacteria</taxon>
        <taxon>Hyphomicrobiales</taxon>
        <taxon>Blastochloridaceae</taxon>
        <taxon>Blastochloris</taxon>
    </lineage>
</organism>
<dbReference type="CDD" id="cd16442">
    <property type="entry name" value="BPL"/>
    <property type="match status" value="1"/>
</dbReference>
<dbReference type="EMBL" id="VWPL01000015">
    <property type="protein sequence ID" value="KAA5601125.1"/>
    <property type="molecule type" value="Genomic_DNA"/>
</dbReference>
<dbReference type="PROSITE" id="PS51733">
    <property type="entry name" value="BPL_LPL_CATALYTIC"/>
    <property type="match status" value="1"/>
</dbReference>
<feature type="domain" description="BPL/LPL catalytic" evidence="5">
    <location>
        <begin position="1"/>
        <end position="187"/>
    </location>
</feature>
<dbReference type="InterPro" id="IPR004408">
    <property type="entry name" value="Biotin_CoA_COase_ligase"/>
</dbReference>
<dbReference type="GO" id="GO:0005737">
    <property type="term" value="C:cytoplasm"/>
    <property type="evidence" value="ECO:0007669"/>
    <property type="project" value="TreeGrafter"/>
</dbReference>